<keyword evidence="4" id="KW-0694">RNA-binding</keyword>
<dbReference type="Gene3D" id="3.30.70.330">
    <property type="match status" value="1"/>
</dbReference>
<proteinExistence type="inferred from homology"/>
<dbReference type="NCBIfam" id="NF004363">
    <property type="entry name" value="PRK05738.2-4"/>
    <property type="match status" value="1"/>
</dbReference>
<keyword evidence="3 4" id="KW-0687">Ribonucleoprotein</keyword>
<comment type="subunit">
    <text evidence="4">Part of the 50S ribosomal subunit. Contacts protein L29, and trigger factor when it is bound to the ribosome.</text>
</comment>
<dbReference type="RefSeq" id="WP_109359112.1">
    <property type="nucleotide sequence ID" value="NZ_QFRJ01000004.1"/>
</dbReference>
<organism evidence="5 6">
    <name type="scientific">Brumimicrobium oceani</name>
    <dbReference type="NCBI Taxonomy" id="2100725"/>
    <lineage>
        <taxon>Bacteria</taxon>
        <taxon>Pseudomonadati</taxon>
        <taxon>Bacteroidota</taxon>
        <taxon>Flavobacteriia</taxon>
        <taxon>Flavobacteriales</taxon>
        <taxon>Crocinitomicaceae</taxon>
        <taxon>Brumimicrobium</taxon>
    </lineage>
</organism>
<comment type="caution">
    <text evidence="5">The sequence shown here is derived from an EMBL/GenBank/DDBJ whole genome shotgun (WGS) entry which is preliminary data.</text>
</comment>
<reference evidence="5 6" key="2">
    <citation type="submission" date="2018-05" db="EMBL/GenBank/DDBJ databases">
        <authorList>
            <person name="Lanie J.A."/>
            <person name="Ng W.-L."/>
            <person name="Kazmierczak K.M."/>
            <person name="Andrzejewski T.M."/>
            <person name="Davidsen T.M."/>
            <person name="Wayne K.J."/>
            <person name="Tettelin H."/>
            <person name="Glass J.I."/>
            <person name="Rusch D."/>
            <person name="Podicherti R."/>
            <person name="Tsui H.-C.T."/>
            <person name="Winkler M.E."/>
        </authorList>
    </citation>
    <scope>NUCLEOTIDE SEQUENCE [LARGE SCALE GENOMIC DNA]</scope>
    <source>
        <strain evidence="5 6">C305</strain>
    </source>
</reference>
<dbReference type="PANTHER" id="PTHR11620">
    <property type="entry name" value="60S RIBOSOMAL PROTEIN L23A"/>
    <property type="match status" value="1"/>
</dbReference>
<evidence type="ECO:0000256" key="3">
    <source>
        <dbReference type="ARBA" id="ARBA00023274"/>
    </source>
</evidence>
<gene>
    <name evidence="4" type="primary">rplW</name>
    <name evidence="5" type="ORF">DIT68_07000</name>
</gene>
<comment type="similarity">
    <text evidence="1 4">Belongs to the universal ribosomal protein uL23 family.</text>
</comment>
<dbReference type="InterPro" id="IPR012677">
    <property type="entry name" value="Nucleotide-bd_a/b_plait_sf"/>
</dbReference>
<dbReference type="GO" id="GO:1990904">
    <property type="term" value="C:ribonucleoprotein complex"/>
    <property type="evidence" value="ECO:0007669"/>
    <property type="project" value="UniProtKB-KW"/>
</dbReference>
<dbReference type="SUPFAM" id="SSF54189">
    <property type="entry name" value="Ribosomal proteins S24e, L23 and L15e"/>
    <property type="match status" value="1"/>
</dbReference>
<dbReference type="HAMAP" id="MF_01369_B">
    <property type="entry name" value="Ribosomal_uL23_B"/>
    <property type="match status" value="1"/>
</dbReference>
<evidence type="ECO:0000256" key="4">
    <source>
        <dbReference type="HAMAP-Rule" id="MF_01369"/>
    </source>
</evidence>
<dbReference type="Pfam" id="PF00276">
    <property type="entry name" value="Ribosomal_L23"/>
    <property type="match status" value="1"/>
</dbReference>
<comment type="function">
    <text evidence="4">One of the early assembly proteins it binds 23S rRNA. One of the proteins that surrounds the polypeptide exit tunnel on the outside of the ribosome. Forms the main docking site for trigger factor binding to the ribosome.</text>
</comment>
<keyword evidence="2 4" id="KW-0689">Ribosomal protein</keyword>
<accession>A0A2U2XDF5</accession>
<evidence type="ECO:0000256" key="2">
    <source>
        <dbReference type="ARBA" id="ARBA00022980"/>
    </source>
</evidence>
<dbReference type="GO" id="GO:0006412">
    <property type="term" value="P:translation"/>
    <property type="evidence" value="ECO:0007669"/>
    <property type="project" value="UniProtKB-UniRule"/>
</dbReference>
<dbReference type="Proteomes" id="UP000245370">
    <property type="component" value="Unassembled WGS sequence"/>
</dbReference>
<protein>
    <recommendedName>
        <fullName evidence="4">Large ribosomal subunit protein uL23</fullName>
    </recommendedName>
</protein>
<dbReference type="InterPro" id="IPR012678">
    <property type="entry name" value="Ribosomal_uL23/eL15/eS24_sf"/>
</dbReference>
<evidence type="ECO:0000313" key="5">
    <source>
        <dbReference type="EMBL" id="PWH85835.1"/>
    </source>
</evidence>
<keyword evidence="6" id="KW-1185">Reference proteome</keyword>
<dbReference type="GO" id="GO:0005840">
    <property type="term" value="C:ribosome"/>
    <property type="evidence" value="ECO:0007669"/>
    <property type="project" value="UniProtKB-KW"/>
</dbReference>
<sequence>MNAIIKKPLITEKATMDSEMNNRFTFVVDHRANKIEIKKAVENIYGVTVEAVRTMNYGGGKPSVKFTNKGIVEQRSSKFKKAIVTVAEGETIDLFTNV</sequence>
<dbReference type="OrthoDB" id="9797862at2"/>
<keyword evidence="4" id="KW-0699">rRNA-binding</keyword>
<evidence type="ECO:0000256" key="1">
    <source>
        <dbReference type="ARBA" id="ARBA00006700"/>
    </source>
</evidence>
<evidence type="ECO:0000313" key="6">
    <source>
        <dbReference type="Proteomes" id="UP000245370"/>
    </source>
</evidence>
<reference evidence="5 6" key="1">
    <citation type="submission" date="2018-05" db="EMBL/GenBank/DDBJ databases">
        <title>Brumimicrobium oceani sp. nov., isolated from coastal sediment.</title>
        <authorList>
            <person name="Kou Y."/>
        </authorList>
    </citation>
    <scope>NUCLEOTIDE SEQUENCE [LARGE SCALE GENOMIC DNA]</scope>
    <source>
        <strain evidence="5 6">C305</strain>
    </source>
</reference>
<dbReference type="AlphaFoldDB" id="A0A2U2XDF5"/>
<dbReference type="GO" id="GO:0019843">
    <property type="term" value="F:rRNA binding"/>
    <property type="evidence" value="ECO:0007669"/>
    <property type="project" value="UniProtKB-UniRule"/>
</dbReference>
<dbReference type="EMBL" id="QFRJ01000004">
    <property type="protein sequence ID" value="PWH85835.1"/>
    <property type="molecule type" value="Genomic_DNA"/>
</dbReference>
<dbReference type="InterPro" id="IPR013025">
    <property type="entry name" value="Ribosomal_uL23-like"/>
</dbReference>
<dbReference type="GO" id="GO:0003735">
    <property type="term" value="F:structural constituent of ribosome"/>
    <property type="evidence" value="ECO:0007669"/>
    <property type="project" value="InterPro"/>
</dbReference>
<name>A0A2U2XDF5_9FLAO</name>